<protein>
    <submittedName>
        <fullName evidence="5">Uncharacterized protein</fullName>
    </submittedName>
</protein>
<gene>
    <name evidence="5" type="ORF">KUTeg_018221</name>
</gene>
<dbReference type="Gene3D" id="1.10.286.90">
    <property type="entry name" value="MFS transporter, transmembrane helix TM10b"/>
    <property type="match status" value="1"/>
</dbReference>
<keyword evidence="3" id="KW-1133">Transmembrane helix</keyword>
<sequence>MSSSSIRQLRYLRSPNIHIYFLYIKTTGSSIQGFEQISSHPWIQSETLLKGETDLDRSSINYLHSELKILTKHTNINVYLRFVPESPRWLLQKRRYKEAEAILRDIAKANKAAVPDFTPLKRFVEV</sequence>
<reference evidence="5 6" key="1">
    <citation type="submission" date="2022-12" db="EMBL/GenBank/DDBJ databases">
        <title>Chromosome-level genome of Tegillarca granosa.</title>
        <authorList>
            <person name="Kim J."/>
        </authorList>
    </citation>
    <scope>NUCLEOTIDE SEQUENCE [LARGE SCALE GENOMIC DNA]</scope>
    <source>
        <strain evidence="5">Teg-2019</strain>
        <tissue evidence="5">Adductor muscle</tissue>
    </source>
</reference>
<proteinExistence type="predicted"/>
<organism evidence="5 6">
    <name type="scientific">Tegillarca granosa</name>
    <name type="common">Malaysian cockle</name>
    <name type="synonym">Anadara granosa</name>
    <dbReference type="NCBI Taxonomy" id="220873"/>
    <lineage>
        <taxon>Eukaryota</taxon>
        <taxon>Metazoa</taxon>
        <taxon>Spiralia</taxon>
        <taxon>Lophotrochozoa</taxon>
        <taxon>Mollusca</taxon>
        <taxon>Bivalvia</taxon>
        <taxon>Autobranchia</taxon>
        <taxon>Pteriomorphia</taxon>
        <taxon>Arcoida</taxon>
        <taxon>Arcoidea</taxon>
        <taxon>Arcidae</taxon>
        <taxon>Tegillarca</taxon>
    </lineage>
</organism>
<dbReference type="Pfam" id="PF00083">
    <property type="entry name" value="Sugar_tr"/>
    <property type="match status" value="1"/>
</dbReference>
<name>A0ABQ9EH86_TEGGR</name>
<evidence type="ECO:0000256" key="1">
    <source>
        <dbReference type="ARBA" id="ARBA00004370"/>
    </source>
</evidence>
<evidence type="ECO:0000256" key="2">
    <source>
        <dbReference type="ARBA" id="ARBA00022692"/>
    </source>
</evidence>
<dbReference type="EMBL" id="JARBDR010000903">
    <property type="protein sequence ID" value="KAJ8304638.1"/>
    <property type="molecule type" value="Genomic_DNA"/>
</dbReference>
<dbReference type="Proteomes" id="UP001217089">
    <property type="component" value="Unassembled WGS sequence"/>
</dbReference>
<keyword evidence="2" id="KW-0812">Transmembrane</keyword>
<keyword evidence="6" id="KW-1185">Reference proteome</keyword>
<evidence type="ECO:0000313" key="6">
    <source>
        <dbReference type="Proteomes" id="UP001217089"/>
    </source>
</evidence>
<keyword evidence="4" id="KW-0472">Membrane</keyword>
<evidence type="ECO:0000256" key="3">
    <source>
        <dbReference type="ARBA" id="ARBA00022989"/>
    </source>
</evidence>
<accession>A0ABQ9EH86</accession>
<comment type="caution">
    <text evidence="5">The sequence shown here is derived from an EMBL/GenBank/DDBJ whole genome shotgun (WGS) entry which is preliminary data.</text>
</comment>
<evidence type="ECO:0000256" key="4">
    <source>
        <dbReference type="ARBA" id="ARBA00023136"/>
    </source>
</evidence>
<dbReference type="InterPro" id="IPR005828">
    <property type="entry name" value="MFS_sugar_transport-like"/>
</dbReference>
<comment type="subcellular location">
    <subcellularLocation>
        <location evidence="1">Membrane</location>
    </subcellularLocation>
</comment>
<evidence type="ECO:0000313" key="5">
    <source>
        <dbReference type="EMBL" id="KAJ8304638.1"/>
    </source>
</evidence>